<accession>A0A8S1HE14</accession>
<dbReference type="GO" id="GO:0000977">
    <property type="term" value="F:RNA polymerase II transcription regulatory region sequence-specific DNA binding"/>
    <property type="evidence" value="ECO:0007669"/>
    <property type="project" value="TreeGrafter"/>
</dbReference>
<feature type="region of interest" description="Disordered" evidence="6">
    <location>
        <begin position="38"/>
        <end position="82"/>
    </location>
</feature>
<evidence type="ECO:0000256" key="6">
    <source>
        <dbReference type="SAM" id="MobiDB-lite"/>
    </source>
</evidence>
<feature type="compositionally biased region" description="Polar residues" evidence="6">
    <location>
        <begin position="352"/>
        <end position="366"/>
    </location>
</feature>
<dbReference type="AlphaFoldDB" id="A0A8S1HE14"/>
<evidence type="ECO:0000256" key="4">
    <source>
        <dbReference type="ARBA" id="ARBA00023163"/>
    </source>
</evidence>
<keyword evidence="4" id="KW-0804">Transcription</keyword>
<feature type="compositionally biased region" description="Basic residues" evidence="6">
    <location>
        <begin position="442"/>
        <end position="453"/>
    </location>
</feature>
<feature type="region of interest" description="Disordered" evidence="6">
    <location>
        <begin position="311"/>
        <end position="372"/>
    </location>
</feature>
<proteinExistence type="predicted"/>
<evidence type="ECO:0000259" key="7">
    <source>
        <dbReference type="Pfam" id="PF16090"/>
    </source>
</evidence>
<dbReference type="InterPro" id="IPR032147">
    <property type="entry name" value="Cic_dom"/>
</dbReference>
<evidence type="ECO:0000256" key="2">
    <source>
        <dbReference type="ARBA" id="ARBA00023015"/>
    </source>
</evidence>
<keyword evidence="9" id="KW-1185">Reference proteome</keyword>
<dbReference type="Proteomes" id="UP000835052">
    <property type="component" value="Unassembled WGS sequence"/>
</dbReference>
<evidence type="ECO:0000256" key="3">
    <source>
        <dbReference type="ARBA" id="ARBA00023125"/>
    </source>
</evidence>
<dbReference type="PANTHER" id="PTHR13059:SF13">
    <property type="entry name" value="PROTEIN CAPICUA HOMOLOG"/>
    <property type="match status" value="1"/>
</dbReference>
<feature type="region of interest" description="Disordered" evidence="6">
    <location>
        <begin position="441"/>
        <end position="471"/>
    </location>
</feature>
<dbReference type="Pfam" id="PF16090">
    <property type="entry name" value="DUF4819"/>
    <property type="match status" value="1"/>
</dbReference>
<sequence length="471" mass="51634">MQRRLKLQERTIKVLLPAASHAAIAAGSLQRISQINSMENQEDAAPKQTTVPLQSQPNVLSPAFRLPGADEASSSHSAPQPSPIGAFRFPTNLFQNDLLRSLAIQKPLSARCSEESSSSVVLSDWVGHRVLARVPAGTYQQGRVKKVNENRDITIQLDDGRDVRYDNIMIECNWTQIIADQAPSPSDIKCKTIVCVRSPADNSVYRTAELVSSYGNPSKYVVRATSSDSENTVTRASLRLLRPPWYEELILMQELRTTTNTSASAATTPSILPSPLLPNGNGMLPENLLLIALQQQQQRFQQLQQTAAAVVSSQPAPLDGSGGSKKSSAVGSIDSDEELPGPSQPPSGQQQTEVSPSAEGFQTTPVSRKIFVPPHETSAFDDTSEATSSSMFQPQQRYRKGEIVTTQCGIRKKFNGKQWRRLCSKDGCNKESQRRGYCSRHLSLKSKPHHAHHLERNSPSSSAGKSRSNRE</sequence>
<evidence type="ECO:0000313" key="8">
    <source>
        <dbReference type="EMBL" id="CAD6193332.1"/>
    </source>
</evidence>
<dbReference type="EMBL" id="CAJGYM010000034">
    <property type="protein sequence ID" value="CAD6193332.1"/>
    <property type="molecule type" value="Genomic_DNA"/>
</dbReference>
<keyword evidence="1" id="KW-0597">Phosphoprotein</keyword>
<reference evidence="8" key="1">
    <citation type="submission" date="2020-10" db="EMBL/GenBank/DDBJ databases">
        <authorList>
            <person name="Kikuchi T."/>
        </authorList>
    </citation>
    <scope>NUCLEOTIDE SEQUENCE</scope>
    <source>
        <strain evidence="8">NKZ352</strain>
    </source>
</reference>
<comment type="caution">
    <text evidence="8">The sequence shown here is derived from an EMBL/GenBank/DDBJ whole genome shotgun (WGS) entry which is preliminary data.</text>
</comment>
<evidence type="ECO:0000256" key="1">
    <source>
        <dbReference type="ARBA" id="ARBA00022553"/>
    </source>
</evidence>
<feature type="compositionally biased region" description="Polar residues" evidence="6">
    <location>
        <begin position="457"/>
        <end position="471"/>
    </location>
</feature>
<gene>
    <name evidence="8" type="ORF">CAUJ_LOCUS9251</name>
</gene>
<evidence type="ECO:0000256" key="5">
    <source>
        <dbReference type="ARBA" id="ARBA00023242"/>
    </source>
</evidence>
<dbReference type="InterPro" id="IPR052412">
    <property type="entry name" value="CC-Dev_Transcription_Reg"/>
</dbReference>
<dbReference type="GO" id="GO:0000981">
    <property type="term" value="F:DNA-binding transcription factor activity, RNA polymerase II-specific"/>
    <property type="evidence" value="ECO:0007669"/>
    <property type="project" value="TreeGrafter"/>
</dbReference>
<protein>
    <recommendedName>
        <fullName evidence="7">Protein capicua homolog-like domain-containing protein</fullName>
    </recommendedName>
</protein>
<keyword evidence="5" id="KW-0539">Nucleus</keyword>
<organism evidence="8 9">
    <name type="scientific">Caenorhabditis auriculariae</name>
    <dbReference type="NCBI Taxonomy" id="2777116"/>
    <lineage>
        <taxon>Eukaryota</taxon>
        <taxon>Metazoa</taxon>
        <taxon>Ecdysozoa</taxon>
        <taxon>Nematoda</taxon>
        <taxon>Chromadorea</taxon>
        <taxon>Rhabditida</taxon>
        <taxon>Rhabditina</taxon>
        <taxon>Rhabditomorpha</taxon>
        <taxon>Rhabditoidea</taxon>
        <taxon>Rhabditidae</taxon>
        <taxon>Peloderinae</taxon>
        <taxon>Caenorhabditis</taxon>
    </lineage>
</organism>
<keyword evidence="3" id="KW-0238">DNA-binding</keyword>
<keyword evidence="2" id="KW-0805">Transcription regulation</keyword>
<feature type="domain" description="Protein capicua homolog-like" evidence="7">
    <location>
        <begin position="176"/>
        <end position="250"/>
    </location>
</feature>
<feature type="compositionally biased region" description="Polar residues" evidence="6">
    <location>
        <begin position="47"/>
        <end position="59"/>
    </location>
</feature>
<name>A0A8S1HE14_9PELO</name>
<dbReference type="GO" id="GO:0005634">
    <property type="term" value="C:nucleus"/>
    <property type="evidence" value="ECO:0007669"/>
    <property type="project" value="TreeGrafter"/>
</dbReference>
<dbReference type="OrthoDB" id="2377365at2759"/>
<evidence type="ECO:0000313" key="9">
    <source>
        <dbReference type="Proteomes" id="UP000835052"/>
    </source>
</evidence>
<dbReference type="PANTHER" id="PTHR13059">
    <property type="entry name" value="HMG-BOX TRANSCRIPTION FACTOR BBX"/>
    <property type="match status" value="1"/>
</dbReference>